<dbReference type="EMBL" id="CAJJDN010000028">
    <property type="protein sequence ID" value="CAD8071607.1"/>
    <property type="molecule type" value="Genomic_DNA"/>
</dbReference>
<feature type="transmembrane region" description="Helical" evidence="2">
    <location>
        <begin position="369"/>
        <end position="393"/>
    </location>
</feature>
<dbReference type="InterPro" id="IPR051413">
    <property type="entry name" value="K/Na_HCN_channel"/>
</dbReference>
<feature type="transmembrane region" description="Helical" evidence="2">
    <location>
        <begin position="292"/>
        <end position="315"/>
    </location>
</feature>
<feature type="transmembrane region" description="Helical" evidence="2">
    <location>
        <begin position="335"/>
        <end position="357"/>
    </location>
</feature>
<dbReference type="GO" id="GO:0005249">
    <property type="term" value="F:voltage-gated potassium channel activity"/>
    <property type="evidence" value="ECO:0007669"/>
    <property type="project" value="TreeGrafter"/>
</dbReference>
<organism evidence="4 5">
    <name type="scientific">Paramecium sonneborni</name>
    <dbReference type="NCBI Taxonomy" id="65129"/>
    <lineage>
        <taxon>Eukaryota</taxon>
        <taxon>Sar</taxon>
        <taxon>Alveolata</taxon>
        <taxon>Ciliophora</taxon>
        <taxon>Intramacronucleata</taxon>
        <taxon>Oligohymenophorea</taxon>
        <taxon>Peniculida</taxon>
        <taxon>Parameciidae</taxon>
        <taxon>Paramecium</taxon>
    </lineage>
</organism>
<evidence type="ECO:0000256" key="1">
    <source>
        <dbReference type="SAM" id="MobiDB-lite"/>
    </source>
</evidence>
<accession>A0A8S1LVV8</accession>
<dbReference type="GO" id="GO:0098855">
    <property type="term" value="C:HCN channel complex"/>
    <property type="evidence" value="ECO:0007669"/>
    <property type="project" value="TreeGrafter"/>
</dbReference>
<proteinExistence type="predicted"/>
<feature type="domain" description="Cyclic nucleotide-binding" evidence="3">
    <location>
        <begin position="514"/>
        <end position="577"/>
    </location>
</feature>
<dbReference type="PANTHER" id="PTHR45689:SF5">
    <property type="entry name" value="I[[H]] CHANNEL, ISOFORM E"/>
    <property type="match status" value="1"/>
</dbReference>
<dbReference type="GO" id="GO:0003254">
    <property type="term" value="P:regulation of membrane depolarization"/>
    <property type="evidence" value="ECO:0007669"/>
    <property type="project" value="TreeGrafter"/>
</dbReference>
<dbReference type="InterPro" id="IPR000595">
    <property type="entry name" value="cNMP-bd_dom"/>
</dbReference>
<dbReference type="PANTHER" id="PTHR45689">
    <property type="entry name" value="I[[H]] CHANNEL, ISOFORM E"/>
    <property type="match status" value="1"/>
</dbReference>
<reference evidence="4" key="1">
    <citation type="submission" date="2021-01" db="EMBL/GenBank/DDBJ databases">
        <authorList>
            <consortium name="Genoscope - CEA"/>
            <person name="William W."/>
        </authorList>
    </citation>
    <scope>NUCLEOTIDE SEQUENCE</scope>
</reference>
<dbReference type="AlphaFoldDB" id="A0A8S1LVV8"/>
<evidence type="ECO:0000313" key="5">
    <source>
        <dbReference type="Proteomes" id="UP000692954"/>
    </source>
</evidence>
<feature type="transmembrane region" description="Helical" evidence="2">
    <location>
        <begin position="157"/>
        <end position="176"/>
    </location>
</feature>
<evidence type="ECO:0000256" key="2">
    <source>
        <dbReference type="SAM" id="Phobius"/>
    </source>
</evidence>
<dbReference type="Pfam" id="PF00027">
    <property type="entry name" value="cNMP_binding"/>
    <property type="match status" value="1"/>
</dbReference>
<protein>
    <recommendedName>
        <fullName evidence="3">Cyclic nucleotide-binding domain-containing protein</fullName>
    </recommendedName>
</protein>
<dbReference type="GO" id="GO:0035725">
    <property type="term" value="P:sodium ion transmembrane transport"/>
    <property type="evidence" value="ECO:0007669"/>
    <property type="project" value="TreeGrafter"/>
</dbReference>
<dbReference type="CDD" id="cd00038">
    <property type="entry name" value="CAP_ED"/>
    <property type="match status" value="1"/>
</dbReference>
<keyword evidence="2" id="KW-1133">Transmembrane helix</keyword>
<evidence type="ECO:0000259" key="3">
    <source>
        <dbReference type="PROSITE" id="PS50042"/>
    </source>
</evidence>
<comment type="caution">
    <text evidence="4">The sequence shown here is derived from an EMBL/GenBank/DDBJ whole genome shotgun (WGS) entry which is preliminary data.</text>
</comment>
<feature type="compositionally biased region" description="Low complexity" evidence="1">
    <location>
        <begin position="742"/>
        <end position="751"/>
    </location>
</feature>
<name>A0A8S1LVV8_9CILI</name>
<dbReference type="PROSITE" id="PS50042">
    <property type="entry name" value="CNMP_BINDING_3"/>
    <property type="match status" value="1"/>
</dbReference>
<feature type="region of interest" description="Disordered" evidence="1">
    <location>
        <begin position="734"/>
        <end position="776"/>
    </location>
</feature>
<dbReference type="InterPro" id="IPR013099">
    <property type="entry name" value="K_chnl_dom"/>
</dbReference>
<gene>
    <name evidence="4" type="ORF">PSON_ATCC_30995.1.T0280144</name>
</gene>
<keyword evidence="2" id="KW-0812">Transmembrane</keyword>
<sequence length="894" mass="105511">MQLLSQQSKELAEKNFRGPKVKLDEQRLSIVPQRQHSVDIYKNSIYLQSNDYVEVAQTPNAINTARNNRVTRRMLTRRKKEEVNQKLVDNQVFKTLAKDRLVKQFKRHLFLKSYVMSQEYKGIIQSHFKYEQNSSKRVEFNSQTQDKQIFLIPGSKVTLILDLLSLMIKILCLWMSPLIVSFQLNDNIFKWFQIGIMSQIIIEVLIQTNRPINIQGETIIDQRRILTNYFQYFFVEDVIDLGCWIIQYLNLNDLTNSLVCSVIILVSVKKLMKNYSNCIETMYLKGNFNYAIDLFTLIITILTFVHLMGCIMYYVGYLTMFTGQSWLLKYQIADSIFWIQYNYSIYWAITTMVTVGYGDITATNQFEMVFVNFMMLLSSGMFAYSINSIGMILKNNYDIQQKFKRSLILINNYMKKGQLTQAVQNRVRNYVKHYLQTEYNENSDEVKQIITHLPTKLRQELTFNIQMCIMSKISVLNNNFSTHILNQLSQKIEQIKCIPDEIIYNNSDQEDQYLYFLQDGEVFLCEDRSNKLLQLIKTGDTFGEYQFFTGFPTKTQAISHGHSTLYRIHRNSLIKLFTNISNKDSQRFHNIKDNIIFLNNYQVVLKKCNFCNLYNHANIECPLITYQPNKFKIVMKPDKNVNQVLPRRKYKREGEKINSLLIKNKVIESVQEYMQTNSMTQLYEIQNVAMNQQQTNQQLNSQQIQSEHSKLILDIKQPTRDEFNFEKQSSIQQKIISKRTPKTSLSSTQSLLKRKTSRSLTNMKKDSNKQQSQSSVPKFIMGKQNSIYQQQSSQFLTIDELEEDQEENSQKNGYQTNFRQLDYLYANPQQINFCLDQYYNYQGYMQNHNQFYVIKKLDKNNIRNSRIWNSQKIQNKSQEGCIFGSMEYSIIMGK</sequence>
<keyword evidence="2" id="KW-0472">Membrane</keyword>
<keyword evidence="5" id="KW-1185">Reference proteome</keyword>
<evidence type="ECO:0000313" key="4">
    <source>
        <dbReference type="EMBL" id="CAD8071607.1"/>
    </source>
</evidence>
<dbReference type="Proteomes" id="UP000692954">
    <property type="component" value="Unassembled WGS sequence"/>
</dbReference>
<dbReference type="OrthoDB" id="426293at2759"/>
<dbReference type="Pfam" id="PF07885">
    <property type="entry name" value="Ion_trans_2"/>
    <property type="match status" value="1"/>
</dbReference>